<reference evidence="3 4" key="1">
    <citation type="submission" date="2018-03" db="EMBL/GenBank/DDBJ databases">
        <title>Genome sequencing of Melaminivora sp.</title>
        <authorList>
            <person name="Kim S.-J."/>
            <person name="Heo J."/>
            <person name="Ahn J.-H."/>
            <person name="Kwon S.-W."/>
        </authorList>
    </citation>
    <scope>NUCLEOTIDE SEQUENCE [LARGE SCALE GENOMIC DNA]</scope>
    <source>
        <strain evidence="3 4">SC2-9</strain>
    </source>
</reference>
<dbReference type="EMBL" id="CP027667">
    <property type="protein sequence ID" value="AVO51024.1"/>
    <property type="molecule type" value="Genomic_DNA"/>
</dbReference>
<evidence type="ECO:0000313" key="4">
    <source>
        <dbReference type="Proteomes" id="UP000237925"/>
    </source>
</evidence>
<sequence>MMTRCAKAAMTACLAAFAAMVAFNNLVDYRANLAFVQHVLAMDDIFEGSRHLVRWRTIQSPFLWHALYGLIIAGELATAALLGRGAWALWRARRAPAAQFARAKRWTITGVLAGFVLWFLGFMVIGGEWFLMWQSPTWNGQASAFRFYMTLLAVGIFVNQGDGELEPAP</sequence>
<keyword evidence="1" id="KW-0472">Membrane</keyword>
<proteinExistence type="predicted"/>
<dbReference type="KEGG" id="mela:C6568_07955"/>
<dbReference type="Pfam" id="PF09933">
    <property type="entry name" value="DUF2165"/>
    <property type="match status" value="1"/>
</dbReference>
<evidence type="ECO:0008006" key="5">
    <source>
        <dbReference type="Google" id="ProtNLM"/>
    </source>
</evidence>
<keyword evidence="1" id="KW-0812">Transmembrane</keyword>
<dbReference type="OrthoDB" id="7618855at2"/>
<organism evidence="3 4">
    <name type="scientific">Melaminivora suipulveris</name>
    <dbReference type="NCBI Taxonomy" id="2109913"/>
    <lineage>
        <taxon>Bacteria</taxon>
        <taxon>Pseudomonadati</taxon>
        <taxon>Pseudomonadota</taxon>
        <taxon>Betaproteobacteria</taxon>
        <taxon>Burkholderiales</taxon>
        <taxon>Comamonadaceae</taxon>
        <taxon>Melaminivora</taxon>
    </lineage>
</organism>
<keyword evidence="2" id="KW-0732">Signal</keyword>
<evidence type="ECO:0000313" key="3">
    <source>
        <dbReference type="EMBL" id="AVO51024.1"/>
    </source>
</evidence>
<protein>
    <recommendedName>
        <fullName evidence="5">DUF2165 domain-containing protein</fullName>
    </recommendedName>
</protein>
<feature type="transmembrane region" description="Helical" evidence="1">
    <location>
        <begin position="111"/>
        <end position="132"/>
    </location>
</feature>
<feature type="signal peptide" evidence="2">
    <location>
        <begin position="1"/>
        <end position="18"/>
    </location>
</feature>
<keyword evidence="1" id="KW-1133">Transmembrane helix</keyword>
<accession>A0A2R3QGZ8</accession>
<dbReference type="Proteomes" id="UP000237925">
    <property type="component" value="Chromosome"/>
</dbReference>
<gene>
    <name evidence="3" type="ORF">C6568_07955</name>
</gene>
<name>A0A2R3QGZ8_9BURK</name>
<evidence type="ECO:0000256" key="2">
    <source>
        <dbReference type="SAM" id="SignalP"/>
    </source>
</evidence>
<evidence type="ECO:0000256" key="1">
    <source>
        <dbReference type="SAM" id="Phobius"/>
    </source>
</evidence>
<feature type="chain" id="PRO_5015306755" description="DUF2165 domain-containing protein" evidence="2">
    <location>
        <begin position="19"/>
        <end position="169"/>
    </location>
</feature>
<feature type="transmembrane region" description="Helical" evidence="1">
    <location>
        <begin position="65"/>
        <end position="90"/>
    </location>
</feature>
<dbReference type="AlphaFoldDB" id="A0A2R3QGZ8"/>
<dbReference type="InterPro" id="IPR018681">
    <property type="entry name" value="DUF2165_transmembrane"/>
</dbReference>
<keyword evidence="4" id="KW-1185">Reference proteome</keyword>